<evidence type="ECO:0000313" key="9">
    <source>
        <dbReference type="EMBL" id="GHC82686.1"/>
    </source>
</evidence>
<dbReference type="Gene3D" id="1.10.3720.10">
    <property type="entry name" value="MetI-like"/>
    <property type="match status" value="1"/>
</dbReference>
<sequence length="246" mass="26385">MVPLAAQRGILGAVLLVALWEGVARGFQLPAYTLPAISQIFGSIWDMRTVLTRAAGVTVTEALVGYALGALIGIGGAIWVTMVPRVRGAVLPAATAFNSVPVIAWSPLVLLWFGMGMSSKYVMVALAIAFTLFLSTLSGLDRVDRRSVDLMRSFGASRLAILWRLRLPTALPLMFAGLRVATARSVLIAVVTEMLGAQAGLGLLIYQAVVQVDFVQVWAAVFVASAASLLFFGIVSFIERRTVFWK</sequence>
<evidence type="ECO:0000256" key="3">
    <source>
        <dbReference type="ARBA" id="ARBA00022475"/>
    </source>
</evidence>
<name>A0ABQ3G2D5_9BURK</name>
<dbReference type="RefSeq" id="WP_229882829.1">
    <property type="nucleotide sequence ID" value="NZ_BMYK01000006.1"/>
</dbReference>
<keyword evidence="2 7" id="KW-0813">Transport</keyword>
<feature type="transmembrane region" description="Helical" evidence="7">
    <location>
        <begin position="89"/>
        <end position="115"/>
    </location>
</feature>
<keyword evidence="10" id="KW-1185">Reference proteome</keyword>
<accession>A0ABQ3G2D5</accession>
<dbReference type="PROSITE" id="PS50928">
    <property type="entry name" value="ABC_TM1"/>
    <property type="match status" value="1"/>
</dbReference>
<dbReference type="Proteomes" id="UP000626210">
    <property type="component" value="Unassembled WGS sequence"/>
</dbReference>
<dbReference type="InterPro" id="IPR000515">
    <property type="entry name" value="MetI-like"/>
</dbReference>
<feature type="transmembrane region" description="Helical" evidence="7">
    <location>
        <begin position="121"/>
        <end position="140"/>
    </location>
</feature>
<dbReference type="EMBL" id="BMYK01000006">
    <property type="protein sequence ID" value="GHC82686.1"/>
    <property type="molecule type" value="Genomic_DNA"/>
</dbReference>
<dbReference type="InterPro" id="IPR035906">
    <property type="entry name" value="MetI-like_sf"/>
</dbReference>
<dbReference type="CDD" id="cd06261">
    <property type="entry name" value="TM_PBP2"/>
    <property type="match status" value="1"/>
</dbReference>
<feature type="transmembrane region" description="Helical" evidence="7">
    <location>
        <begin position="218"/>
        <end position="238"/>
    </location>
</feature>
<feature type="transmembrane region" description="Helical" evidence="7">
    <location>
        <begin position="62"/>
        <end position="82"/>
    </location>
</feature>
<evidence type="ECO:0000256" key="5">
    <source>
        <dbReference type="ARBA" id="ARBA00022989"/>
    </source>
</evidence>
<dbReference type="SUPFAM" id="SSF161098">
    <property type="entry name" value="MetI-like"/>
    <property type="match status" value="1"/>
</dbReference>
<comment type="similarity">
    <text evidence="7">Belongs to the binding-protein-dependent transport system permease family.</text>
</comment>
<evidence type="ECO:0000256" key="6">
    <source>
        <dbReference type="ARBA" id="ARBA00023136"/>
    </source>
</evidence>
<comment type="caution">
    <text evidence="9">The sequence shown here is derived from an EMBL/GenBank/DDBJ whole genome shotgun (WGS) entry which is preliminary data.</text>
</comment>
<keyword evidence="5 7" id="KW-1133">Transmembrane helix</keyword>
<proteinExistence type="inferred from homology"/>
<protein>
    <submittedName>
        <fullName evidence="9">ABC transporter permease</fullName>
    </submittedName>
</protein>
<evidence type="ECO:0000256" key="7">
    <source>
        <dbReference type="RuleBase" id="RU363032"/>
    </source>
</evidence>
<comment type="subcellular location">
    <subcellularLocation>
        <location evidence="1 7">Cell membrane</location>
        <topology evidence="1 7">Multi-pass membrane protein</topology>
    </subcellularLocation>
</comment>
<dbReference type="PANTHER" id="PTHR30151:SF20">
    <property type="entry name" value="ABC TRANSPORTER PERMEASE PROTEIN HI_0355-RELATED"/>
    <property type="match status" value="1"/>
</dbReference>
<feature type="domain" description="ABC transmembrane type-1" evidence="8">
    <location>
        <begin position="55"/>
        <end position="239"/>
    </location>
</feature>
<evidence type="ECO:0000256" key="2">
    <source>
        <dbReference type="ARBA" id="ARBA00022448"/>
    </source>
</evidence>
<dbReference type="Pfam" id="PF00528">
    <property type="entry name" value="BPD_transp_1"/>
    <property type="match status" value="1"/>
</dbReference>
<feature type="transmembrane region" description="Helical" evidence="7">
    <location>
        <begin position="186"/>
        <end position="206"/>
    </location>
</feature>
<feature type="transmembrane region" description="Helical" evidence="7">
    <location>
        <begin position="161"/>
        <end position="180"/>
    </location>
</feature>
<organism evidence="9 10">
    <name type="scientific">Pseudorhodoferax aquiterrae</name>
    <dbReference type="NCBI Taxonomy" id="747304"/>
    <lineage>
        <taxon>Bacteria</taxon>
        <taxon>Pseudomonadati</taxon>
        <taxon>Pseudomonadota</taxon>
        <taxon>Betaproteobacteria</taxon>
        <taxon>Burkholderiales</taxon>
        <taxon>Comamonadaceae</taxon>
    </lineage>
</organism>
<dbReference type="PANTHER" id="PTHR30151">
    <property type="entry name" value="ALKANE SULFONATE ABC TRANSPORTER-RELATED, MEMBRANE SUBUNIT"/>
    <property type="match status" value="1"/>
</dbReference>
<keyword evidence="6 7" id="KW-0472">Membrane</keyword>
<evidence type="ECO:0000259" key="8">
    <source>
        <dbReference type="PROSITE" id="PS50928"/>
    </source>
</evidence>
<evidence type="ECO:0000256" key="1">
    <source>
        <dbReference type="ARBA" id="ARBA00004651"/>
    </source>
</evidence>
<reference evidence="10" key="1">
    <citation type="journal article" date="2019" name="Int. J. Syst. Evol. Microbiol.">
        <title>The Global Catalogue of Microorganisms (GCM) 10K type strain sequencing project: providing services to taxonomists for standard genome sequencing and annotation.</title>
        <authorList>
            <consortium name="The Broad Institute Genomics Platform"/>
            <consortium name="The Broad Institute Genome Sequencing Center for Infectious Disease"/>
            <person name="Wu L."/>
            <person name="Ma J."/>
        </authorList>
    </citation>
    <scope>NUCLEOTIDE SEQUENCE [LARGE SCALE GENOMIC DNA]</scope>
    <source>
        <strain evidence="10">KCTC 23314</strain>
    </source>
</reference>
<evidence type="ECO:0000313" key="10">
    <source>
        <dbReference type="Proteomes" id="UP000626210"/>
    </source>
</evidence>
<evidence type="ECO:0000256" key="4">
    <source>
        <dbReference type="ARBA" id="ARBA00022692"/>
    </source>
</evidence>
<keyword evidence="4 7" id="KW-0812">Transmembrane</keyword>
<keyword evidence="3" id="KW-1003">Cell membrane</keyword>
<gene>
    <name evidence="9" type="ORF">GCM10007320_26040</name>
</gene>